<dbReference type="AlphaFoldDB" id="A0A6C0F6R7"/>
<proteinExistence type="predicted"/>
<accession>A0A6C0F6R7</accession>
<protein>
    <recommendedName>
        <fullName evidence="2">Hemerythrin-like domain-containing protein</fullName>
    </recommendedName>
</protein>
<sequence>MEISAEDKHANYMTLMRAIWHSTDRTDIDKWWKDEHQEFIMDLRKHFPDFNHVLILETTPERRAELEENLRRCEVLMQNLEKSIRETDNFDLVVYRLFALNLEPIVRQHIPEDEVTALMGKMTM</sequence>
<evidence type="ECO:0008006" key="2">
    <source>
        <dbReference type="Google" id="ProtNLM"/>
    </source>
</evidence>
<evidence type="ECO:0000313" key="1">
    <source>
        <dbReference type="EMBL" id="QHT34855.1"/>
    </source>
</evidence>
<organism evidence="1">
    <name type="scientific">viral metagenome</name>
    <dbReference type="NCBI Taxonomy" id="1070528"/>
    <lineage>
        <taxon>unclassified sequences</taxon>
        <taxon>metagenomes</taxon>
        <taxon>organismal metagenomes</taxon>
    </lineage>
</organism>
<dbReference type="EMBL" id="MN739010">
    <property type="protein sequence ID" value="QHT34855.1"/>
    <property type="molecule type" value="Genomic_DNA"/>
</dbReference>
<reference evidence="1" key="1">
    <citation type="journal article" date="2020" name="Nature">
        <title>Giant virus diversity and host interactions through global metagenomics.</title>
        <authorList>
            <person name="Schulz F."/>
            <person name="Roux S."/>
            <person name="Paez-Espino D."/>
            <person name="Jungbluth S."/>
            <person name="Walsh D.A."/>
            <person name="Denef V.J."/>
            <person name="McMahon K.D."/>
            <person name="Konstantinidis K.T."/>
            <person name="Eloe-Fadrosh E.A."/>
            <person name="Kyrpides N.C."/>
            <person name="Woyke T."/>
        </authorList>
    </citation>
    <scope>NUCLEOTIDE SEQUENCE</scope>
    <source>
        <strain evidence="1">GVMAG-M-3300009164-40</strain>
    </source>
</reference>
<name>A0A6C0F6R7_9ZZZZ</name>